<protein>
    <submittedName>
        <fullName evidence="3">Putative mitochondrial protein</fullName>
    </submittedName>
</protein>
<dbReference type="Gene3D" id="3.60.10.10">
    <property type="entry name" value="Endonuclease/exonuclease/phosphatase"/>
    <property type="match status" value="2"/>
</dbReference>
<accession>A0A438GV32</accession>
<dbReference type="CDD" id="cd01650">
    <property type="entry name" value="RT_nLTR_like"/>
    <property type="match status" value="1"/>
</dbReference>
<dbReference type="PROSITE" id="PS50878">
    <property type="entry name" value="RT_POL"/>
    <property type="match status" value="1"/>
</dbReference>
<dbReference type="InterPro" id="IPR005135">
    <property type="entry name" value="Endo/exonuclease/phosphatase"/>
</dbReference>
<dbReference type="GO" id="GO:0003824">
    <property type="term" value="F:catalytic activity"/>
    <property type="evidence" value="ECO:0007669"/>
    <property type="project" value="InterPro"/>
</dbReference>
<evidence type="ECO:0000256" key="1">
    <source>
        <dbReference type="SAM" id="MobiDB-lite"/>
    </source>
</evidence>
<dbReference type="InterPro" id="IPR043502">
    <property type="entry name" value="DNA/RNA_pol_sf"/>
</dbReference>
<dbReference type="SUPFAM" id="SSF56219">
    <property type="entry name" value="DNase I-like"/>
    <property type="match status" value="1"/>
</dbReference>
<dbReference type="PANTHER" id="PTHR33710">
    <property type="entry name" value="BNAC02G09200D PROTEIN"/>
    <property type="match status" value="1"/>
</dbReference>
<feature type="region of interest" description="Disordered" evidence="1">
    <location>
        <begin position="80"/>
        <end position="112"/>
    </location>
</feature>
<reference evidence="3 4" key="1">
    <citation type="journal article" date="2018" name="PLoS Genet.">
        <title>Population sequencing reveals clonal diversity and ancestral inbreeding in the grapevine cultivar Chardonnay.</title>
        <authorList>
            <person name="Roach M.J."/>
            <person name="Johnson D.L."/>
            <person name="Bohlmann J."/>
            <person name="van Vuuren H.J."/>
            <person name="Jones S.J."/>
            <person name="Pretorius I.S."/>
            <person name="Schmidt S.A."/>
            <person name="Borneman A.R."/>
        </authorList>
    </citation>
    <scope>NUCLEOTIDE SEQUENCE [LARGE SCALE GENOMIC DNA]</scope>
    <source>
        <strain evidence="4">cv. Chardonnay</strain>
        <tissue evidence="3">Leaf</tissue>
    </source>
</reference>
<dbReference type="Pfam" id="PF00078">
    <property type="entry name" value="RVT_1"/>
    <property type="match status" value="1"/>
</dbReference>
<evidence type="ECO:0000259" key="2">
    <source>
        <dbReference type="PROSITE" id="PS50878"/>
    </source>
</evidence>
<dbReference type="EMBL" id="QGNW01000335">
    <property type="protein sequence ID" value="RVW76061.1"/>
    <property type="molecule type" value="Genomic_DNA"/>
</dbReference>
<sequence length="942" mass="106002">MSSSTLQRVGSSTMAVPLVARSQGPVEVRAGDEAFSGEDARAFEIKAQSLPNPSPPSDTIVGCIFKGPLSLGQRIGGTMSSVKKGWSQREEDDAMRKGKASEVQTRGSAQKEEKVVSKKMWITPFPPSFDRRQGLRSRSEPLFLGKSSSVSEVRLLEEDIGTGPQMERGFRASPLFHYHFSRNRKRCSGEGTSSSRGEATLHNPHFEKDIEGFLGRVGSDLCGSSVTDSPSSPEIKGKGLIFEGICEIPGVENLEVCLSSPSQPPESSSIPSCGLALPLPSPLCSDLPKKQFALSNQMSESFTPSKSKPSLPKEVSNLVTGSQGDTVVSPSGGRTDAPQVVETCWHWFGGLGSVSFSMKIISWNTRGLGSRNKRRVVKDFLRSENPNVVMIQETKKEKCDRRPLWISAVYGPNSPSLRKDFWVKLLDIFGLSFPLWCVGGDFNVIRKSSEKLGGSSLTSSMKDFDSFIRECELLDPPLQNASFTWSNFQESSVCKRLDRFLYSNEWGQLFPQGLQEALPRRTSDHWPIVLDANPFKWGPIPFRFENMWLQHPSFKENFRNWWRGFQGNGWERHKFMRRLQFVKTNLKEWNKSLKKRELEELILREEIHWRQKARVKWVKEGDYNSKFFHKVANDRRNRKFIKVLENERGLVLNNAESITKEILLYFEKLYASPTGESWSVEGLDWSPISEENASRLDSPFTEEEISKVVFQLDRDKASGPDGFTIATNFGCGSIANEIVDERKRLGEEGVVFKIDFEKAYDHVSYAVLVNGNTKGWVKASRGLRQGDSLSPFLFTLVADVLSRMLLRAEERNLLEGFRVGRNRTRVSHLQFADDTIFFSSTKEEELQTLKSLSLVFGHISGLKVNLDKSNIYGINLDQNHLSGLAELLDCKASGWPILYMGLPLGGNPKACGFWDPVIERISRRLDGWQKTYLSFKGSITLI</sequence>
<feature type="domain" description="Reverse transcriptase" evidence="2">
    <location>
        <begin position="599"/>
        <end position="904"/>
    </location>
</feature>
<dbReference type="Proteomes" id="UP000288805">
    <property type="component" value="Unassembled WGS sequence"/>
</dbReference>
<dbReference type="PANTHER" id="PTHR33710:SF71">
    <property type="entry name" value="ENDONUCLEASE_EXONUCLEASE_PHOSPHATASE DOMAIN-CONTAINING PROTEIN"/>
    <property type="match status" value="1"/>
</dbReference>
<dbReference type="Pfam" id="PF03372">
    <property type="entry name" value="Exo_endo_phos"/>
    <property type="match status" value="1"/>
</dbReference>
<proteinExistence type="predicted"/>
<dbReference type="InterPro" id="IPR000477">
    <property type="entry name" value="RT_dom"/>
</dbReference>
<comment type="caution">
    <text evidence="3">The sequence shown here is derived from an EMBL/GenBank/DDBJ whole genome shotgun (WGS) entry which is preliminary data.</text>
</comment>
<gene>
    <name evidence="3" type="primary">AtMg01250_182</name>
    <name evidence="3" type="ORF">CK203_049130</name>
</gene>
<dbReference type="AlphaFoldDB" id="A0A438GV32"/>
<dbReference type="InterPro" id="IPR036691">
    <property type="entry name" value="Endo/exonu/phosph_ase_sf"/>
</dbReference>
<evidence type="ECO:0000313" key="4">
    <source>
        <dbReference type="Proteomes" id="UP000288805"/>
    </source>
</evidence>
<name>A0A438GV32_VITVI</name>
<evidence type="ECO:0000313" key="3">
    <source>
        <dbReference type="EMBL" id="RVW76061.1"/>
    </source>
</evidence>
<organism evidence="3 4">
    <name type="scientific">Vitis vinifera</name>
    <name type="common">Grape</name>
    <dbReference type="NCBI Taxonomy" id="29760"/>
    <lineage>
        <taxon>Eukaryota</taxon>
        <taxon>Viridiplantae</taxon>
        <taxon>Streptophyta</taxon>
        <taxon>Embryophyta</taxon>
        <taxon>Tracheophyta</taxon>
        <taxon>Spermatophyta</taxon>
        <taxon>Magnoliopsida</taxon>
        <taxon>eudicotyledons</taxon>
        <taxon>Gunneridae</taxon>
        <taxon>Pentapetalae</taxon>
        <taxon>rosids</taxon>
        <taxon>Vitales</taxon>
        <taxon>Vitaceae</taxon>
        <taxon>Viteae</taxon>
        <taxon>Vitis</taxon>
    </lineage>
</organism>
<dbReference type="SUPFAM" id="SSF56672">
    <property type="entry name" value="DNA/RNA polymerases"/>
    <property type="match status" value="1"/>
</dbReference>